<keyword evidence="3" id="KW-1185">Reference proteome</keyword>
<proteinExistence type="predicted"/>
<evidence type="ECO:0000313" key="2">
    <source>
        <dbReference type="EMBL" id="KAF7265336.1"/>
    </source>
</evidence>
<reference evidence="2" key="1">
    <citation type="submission" date="2020-08" db="EMBL/GenBank/DDBJ databases">
        <title>Genome sequencing and assembly of the red palm weevil Rhynchophorus ferrugineus.</title>
        <authorList>
            <person name="Dias G.B."/>
            <person name="Bergman C.M."/>
            <person name="Manee M."/>
        </authorList>
    </citation>
    <scope>NUCLEOTIDE SEQUENCE</scope>
    <source>
        <strain evidence="2">AA-2017</strain>
        <tissue evidence="2">Whole larva</tissue>
    </source>
</reference>
<evidence type="ECO:0000313" key="3">
    <source>
        <dbReference type="Proteomes" id="UP000625711"/>
    </source>
</evidence>
<sequence>IVCVGLVPPPPRSHWRRGSAASSRLTRRRPRGCNPGAERRLPCGVPAPWTRPVDFYNNLATNARKSRTVPSAGSYPVVVVPFEPFPNSFERSSKV</sequence>
<protein>
    <submittedName>
        <fullName evidence="2">Uncharacterized protein</fullName>
    </submittedName>
</protein>
<dbReference type="EMBL" id="JAACXV010014630">
    <property type="protein sequence ID" value="KAF7265336.1"/>
    <property type="molecule type" value="Genomic_DNA"/>
</dbReference>
<feature type="non-terminal residue" evidence="2">
    <location>
        <position position="1"/>
    </location>
</feature>
<dbReference type="AlphaFoldDB" id="A0A834M2L8"/>
<feature type="region of interest" description="Disordered" evidence="1">
    <location>
        <begin position="9"/>
        <end position="39"/>
    </location>
</feature>
<comment type="caution">
    <text evidence="2">The sequence shown here is derived from an EMBL/GenBank/DDBJ whole genome shotgun (WGS) entry which is preliminary data.</text>
</comment>
<evidence type="ECO:0000256" key="1">
    <source>
        <dbReference type="SAM" id="MobiDB-lite"/>
    </source>
</evidence>
<accession>A0A834M2L8</accession>
<gene>
    <name evidence="2" type="ORF">GWI33_021239</name>
</gene>
<name>A0A834M2L8_RHYFE</name>
<organism evidence="2 3">
    <name type="scientific">Rhynchophorus ferrugineus</name>
    <name type="common">Red palm weevil</name>
    <name type="synonym">Curculio ferrugineus</name>
    <dbReference type="NCBI Taxonomy" id="354439"/>
    <lineage>
        <taxon>Eukaryota</taxon>
        <taxon>Metazoa</taxon>
        <taxon>Ecdysozoa</taxon>
        <taxon>Arthropoda</taxon>
        <taxon>Hexapoda</taxon>
        <taxon>Insecta</taxon>
        <taxon>Pterygota</taxon>
        <taxon>Neoptera</taxon>
        <taxon>Endopterygota</taxon>
        <taxon>Coleoptera</taxon>
        <taxon>Polyphaga</taxon>
        <taxon>Cucujiformia</taxon>
        <taxon>Curculionidae</taxon>
        <taxon>Dryophthorinae</taxon>
        <taxon>Rhynchophorus</taxon>
    </lineage>
</organism>
<dbReference type="Proteomes" id="UP000625711">
    <property type="component" value="Unassembled WGS sequence"/>
</dbReference>